<keyword evidence="2 10" id="KW-0436">Ligase</keyword>
<keyword evidence="5 10" id="KW-0067">ATP-binding</keyword>
<feature type="domain" description="Mur ligase C-terminal" evidence="13">
    <location>
        <begin position="316"/>
        <end position="442"/>
    </location>
</feature>
<feature type="binding site" evidence="10">
    <location>
        <begin position="107"/>
        <end position="113"/>
    </location>
    <ligand>
        <name>ATP</name>
        <dbReference type="ChEBI" id="CHEBI:30616"/>
    </ligand>
</feature>
<dbReference type="GO" id="GO:0071555">
    <property type="term" value="P:cell wall organization"/>
    <property type="evidence" value="ECO:0007669"/>
    <property type="project" value="UniProtKB-KW"/>
</dbReference>
<evidence type="ECO:0000256" key="9">
    <source>
        <dbReference type="ARBA" id="ARBA00023316"/>
    </source>
</evidence>
<dbReference type="GO" id="GO:0009252">
    <property type="term" value="P:peptidoglycan biosynthetic process"/>
    <property type="evidence" value="ECO:0007669"/>
    <property type="project" value="UniProtKB-UniRule"/>
</dbReference>
<reference evidence="15" key="1">
    <citation type="journal article" date="2014" name="Int. J. Syst. Evol. Microbiol.">
        <title>Complete genome sequence of Corynebacterium casei LMG S-19264T (=DSM 44701T), isolated from a smear-ripened cheese.</title>
        <authorList>
            <consortium name="US DOE Joint Genome Institute (JGI-PGF)"/>
            <person name="Walter F."/>
            <person name="Albersmeier A."/>
            <person name="Kalinowski J."/>
            <person name="Ruckert C."/>
        </authorList>
    </citation>
    <scope>NUCLEOTIDE SEQUENCE</scope>
    <source>
        <strain evidence="15">KCTC 42731</strain>
    </source>
</reference>
<dbReference type="InterPro" id="IPR035911">
    <property type="entry name" value="MurE/MurF_N"/>
</dbReference>
<dbReference type="SUPFAM" id="SSF53244">
    <property type="entry name" value="MurD-like peptide ligases, peptide-binding domain"/>
    <property type="match status" value="1"/>
</dbReference>
<evidence type="ECO:0000256" key="5">
    <source>
        <dbReference type="ARBA" id="ARBA00022840"/>
    </source>
</evidence>
<dbReference type="GO" id="GO:0005737">
    <property type="term" value="C:cytoplasm"/>
    <property type="evidence" value="ECO:0007669"/>
    <property type="project" value="UniProtKB-SubCell"/>
</dbReference>
<dbReference type="Pfam" id="PF08245">
    <property type="entry name" value="Mur_ligase_M"/>
    <property type="match status" value="1"/>
</dbReference>
<dbReference type="InterPro" id="IPR000713">
    <property type="entry name" value="Mur_ligase_N"/>
</dbReference>
<comment type="pathway">
    <text evidence="10 11">Cell wall biogenesis; peptidoglycan biosynthesis.</text>
</comment>
<comment type="caution">
    <text evidence="15">The sequence shown here is derived from an EMBL/GenBank/DDBJ whole genome shotgun (WGS) entry which is preliminary data.</text>
</comment>
<evidence type="ECO:0000256" key="1">
    <source>
        <dbReference type="ARBA" id="ARBA00022490"/>
    </source>
</evidence>
<keyword evidence="8 10" id="KW-0131">Cell cycle</keyword>
<dbReference type="RefSeq" id="WP_189766972.1">
    <property type="nucleotide sequence ID" value="NZ_BNCK01000001.1"/>
</dbReference>
<dbReference type="InterPro" id="IPR036565">
    <property type="entry name" value="Mur-like_cat_sf"/>
</dbReference>
<evidence type="ECO:0000256" key="7">
    <source>
        <dbReference type="ARBA" id="ARBA00022984"/>
    </source>
</evidence>
<dbReference type="EMBL" id="BNCK01000001">
    <property type="protein sequence ID" value="GHF79451.1"/>
    <property type="molecule type" value="Genomic_DNA"/>
</dbReference>
<dbReference type="InterPro" id="IPR051046">
    <property type="entry name" value="MurCDEF_CellWall_CoF430Synth"/>
</dbReference>
<dbReference type="PANTHER" id="PTHR43024">
    <property type="entry name" value="UDP-N-ACETYLMURAMOYL-TRIPEPTIDE--D-ALANYL-D-ALANINE LIGASE"/>
    <property type="match status" value="1"/>
</dbReference>
<dbReference type="NCBIfam" id="TIGR01143">
    <property type="entry name" value="murF"/>
    <property type="match status" value="1"/>
</dbReference>
<evidence type="ECO:0000256" key="10">
    <source>
        <dbReference type="HAMAP-Rule" id="MF_02019"/>
    </source>
</evidence>
<dbReference type="GO" id="GO:0051301">
    <property type="term" value="P:cell division"/>
    <property type="evidence" value="ECO:0007669"/>
    <property type="project" value="UniProtKB-KW"/>
</dbReference>
<dbReference type="Proteomes" id="UP000623842">
    <property type="component" value="Unassembled WGS sequence"/>
</dbReference>
<evidence type="ECO:0000259" key="14">
    <source>
        <dbReference type="Pfam" id="PF08245"/>
    </source>
</evidence>
<dbReference type="PANTHER" id="PTHR43024:SF1">
    <property type="entry name" value="UDP-N-ACETYLMURAMOYL-TRIPEPTIDE--D-ALANYL-D-ALANINE LIGASE"/>
    <property type="match status" value="1"/>
</dbReference>
<dbReference type="GO" id="GO:0005524">
    <property type="term" value="F:ATP binding"/>
    <property type="evidence" value="ECO:0007669"/>
    <property type="project" value="UniProtKB-UniRule"/>
</dbReference>
<evidence type="ECO:0000256" key="8">
    <source>
        <dbReference type="ARBA" id="ARBA00023306"/>
    </source>
</evidence>
<dbReference type="EC" id="6.3.2.10" evidence="10 11"/>
<evidence type="ECO:0000256" key="4">
    <source>
        <dbReference type="ARBA" id="ARBA00022741"/>
    </source>
</evidence>
<dbReference type="Gene3D" id="3.40.1190.10">
    <property type="entry name" value="Mur-like, catalytic domain"/>
    <property type="match status" value="1"/>
</dbReference>
<dbReference type="Gene3D" id="3.40.1390.10">
    <property type="entry name" value="MurE/MurF, N-terminal domain"/>
    <property type="match status" value="1"/>
</dbReference>
<dbReference type="Pfam" id="PF02875">
    <property type="entry name" value="Mur_ligase_C"/>
    <property type="match status" value="1"/>
</dbReference>
<accession>A0A919BCE7</accession>
<comment type="function">
    <text evidence="10 11">Involved in cell wall formation. Catalyzes the final step in the synthesis of UDP-N-acetylmuramoyl-pentapeptide, the precursor of murein.</text>
</comment>
<evidence type="ECO:0000256" key="6">
    <source>
        <dbReference type="ARBA" id="ARBA00022960"/>
    </source>
</evidence>
<comment type="subcellular location">
    <subcellularLocation>
        <location evidence="10 11">Cytoplasm</location>
    </subcellularLocation>
</comment>
<dbReference type="GO" id="GO:0008360">
    <property type="term" value="P:regulation of cell shape"/>
    <property type="evidence" value="ECO:0007669"/>
    <property type="project" value="UniProtKB-KW"/>
</dbReference>
<evidence type="ECO:0000313" key="15">
    <source>
        <dbReference type="EMBL" id="GHF79451.1"/>
    </source>
</evidence>
<dbReference type="InterPro" id="IPR036615">
    <property type="entry name" value="Mur_ligase_C_dom_sf"/>
</dbReference>
<keyword evidence="3 10" id="KW-0132">Cell division</keyword>
<evidence type="ECO:0000256" key="3">
    <source>
        <dbReference type="ARBA" id="ARBA00022618"/>
    </source>
</evidence>
<organism evidence="15 16">
    <name type="scientific">Thalassotalea marina</name>
    <dbReference type="NCBI Taxonomy" id="1673741"/>
    <lineage>
        <taxon>Bacteria</taxon>
        <taxon>Pseudomonadati</taxon>
        <taxon>Pseudomonadota</taxon>
        <taxon>Gammaproteobacteria</taxon>
        <taxon>Alteromonadales</taxon>
        <taxon>Colwelliaceae</taxon>
        <taxon>Thalassotalea</taxon>
    </lineage>
</organism>
<sequence>MIPLTLIEIADVVEGKLTGADSTIEAISTDSRALTSGAVFLALRGANFDGHKFVEQAQQANCSAVIVDHLCDINIPQIVVKDTHQALGLLGAYVKAKVAPKTVGITGSSGKTTVKEMVAAILARLGKVLATNGNFNNDIGVPLTLLRLEHDHDFAVIEMGANHMGEISYTSGLTKPDIAVINNIAAAHLEGFGDLCGVARAKGEIYEGLSEGGVALYNQDCKLANKWQWRLVDKKVRTFSCVSAADCYSSDVVLDENGCAAFTLHVVGKGSTFIELTIPGRHNVCNAVAAALIAVEFGASLDDIRLGLAEMAPVKGRLNLYQINDNFKLIDDSYNANVESMKAACDLTGSYPGRTILIFGDMGELGADARGYHQEVGEYAAGKNIDDMLTLGVLSQATSDAFERRHQGRGQHFNTRDELICHLQNLLANEQQQISILVKGSRSSRMELVVEDILNWRNGQKHEEIA</sequence>
<dbReference type="Pfam" id="PF01225">
    <property type="entry name" value="Mur_ligase"/>
    <property type="match status" value="1"/>
</dbReference>
<evidence type="ECO:0000256" key="11">
    <source>
        <dbReference type="RuleBase" id="RU004136"/>
    </source>
</evidence>
<dbReference type="SUPFAM" id="SSF63418">
    <property type="entry name" value="MurE/MurF N-terminal domain"/>
    <property type="match status" value="1"/>
</dbReference>
<evidence type="ECO:0000256" key="2">
    <source>
        <dbReference type="ARBA" id="ARBA00022598"/>
    </source>
</evidence>
<dbReference type="InterPro" id="IPR004101">
    <property type="entry name" value="Mur_ligase_C"/>
</dbReference>
<comment type="catalytic activity">
    <reaction evidence="10 11">
        <text>D-alanyl-D-alanine + UDP-N-acetyl-alpha-D-muramoyl-L-alanyl-gamma-D-glutamyl-meso-2,6-diaminopimelate + ATP = UDP-N-acetyl-alpha-D-muramoyl-L-alanyl-gamma-D-glutamyl-meso-2,6-diaminopimeloyl-D-alanyl-D-alanine + ADP + phosphate + H(+)</text>
        <dbReference type="Rhea" id="RHEA:28374"/>
        <dbReference type="ChEBI" id="CHEBI:15378"/>
        <dbReference type="ChEBI" id="CHEBI:30616"/>
        <dbReference type="ChEBI" id="CHEBI:43474"/>
        <dbReference type="ChEBI" id="CHEBI:57822"/>
        <dbReference type="ChEBI" id="CHEBI:61386"/>
        <dbReference type="ChEBI" id="CHEBI:83905"/>
        <dbReference type="ChEBI" id="CHEBI:456216"/>
        <dbReference type="EC" id="6.3.2.10"/>
    </reaction>
</comment>
<dbReference type="InterPro" id="IPR013221">
    <property type="entry name" value="Mur_ligase_cen"/>
</dbReference>
<keyword evidence="16" id="KW-1185">Reference proteome</keyword>
<dbReference type="Gene3D" id="3.90.190.20">
    <property type="entry name" value="Mur ligase, C-terminal domain"/>
    <property type="match status" value="1"/>
</dbReference>
<gene>
    <name evidence="10 15" type="primary">murF</name>
    <name evidence="15" type="ORF">GCM10017161_03280</name>
</gene>
<evidence type="ECO:0000259" key="13">
    <source>
        <dbReference type="Pfam" id="PF02875"/>
    </source>
</evidence>
<reference evidence="15" key="2">
    <citation type="submission" date="2020-09" db="EMBL/GenBank/DDBJ databases">
        <authorList>
            <person name="Sun Q."/>
            <person name="Kim S."/>
        </authorList>
    </citation>
    <scope>NUCLEOTIDE SEQUENCE</scope>
    <source>
        <strain evidence="15">KCTC 42731</strain>
    </source>
</reference>
<keyword evidence="9 10" id="KW-0961">Cell wall biogenesis/degradation</keyword>
<evidence type="ECO:0000259" key="12">
    <source>
        <dbReference type="Pfam" id="PF01225"/>
    </source>
</evidence>
<feature type="domain" description="Mur ligase N-terminal catalytic" evidence="12">
    <location>
        <begin position="24"/>
        <end position="74"/>
    </location>
</feature>
<keyword evidence="7 10" id="KW-0573">Peptidoglycan synthesis</keyword>
<dbReference type="HAMAP" id="MF_02019">
    <property type="entry name" value="MurF"/>
    <property type="match status" value="1"/>
</dbReference>
<keyword evidence="6 10" id="KW-0133">Cell shape</keyword>
<evidence type="ECO:0000313" key="16">
    <source>
        <dbReference type="Proteomes" id="UP000623842"/>
    </source>
</evidence>
<keyword evidence="1 10" id="KW-0963">Cytoplasm</keyword>
<feature type="domain" description="Mur ligase central" evidence="14">
    <location>
        <begin position="105"/>
        <end position="293"/>
    </location>
</feature>
<dbReference type="SUPFAM" id="SSF53623">
    <property type="entry name" value="MurD-like peptide ligases, catalytic domain"/>
    <property type="match status" value="1"/>
</dbReference>
<name>A0A919BCE7_9GAMM</name>
<keyword evidence="4 10" id="KW-0547">Nucleotide-binding</keyword>
<dbReference type="GO" id="GO:0047480">
    <property type="term" value="F:UDP-N-acetylmuramoyl-tripeptide-D-alanyl-D-alanine ligase activity"/>
    <property type="evidence" value="ECO:0007669"/>
    <property type="project" value="UniProtKB-UniRule"/>
</dbReference>
<dbReference type="AlphaFoldDB" id="A0A919BCE7"/>
<comment type="similarity">
    <text evidence="10">Belongs to the MurCDEF family. MurF subfamily.</text>
</comment>
<dbReference type="InterPro" id="IPR005863">
    <property type="entry name" value="UDP-N-AcMur_synth"/>
</dbReference>
<protein>
    <recommendedName>
        <fullName evidence="10 11">UDP-N-acetylmuramoyl-tripeptide--D-alanyl-D-alanine ligase</fullName>
        <ecNumber evidence="10 11">6.3.2.10</ecNumber>
    </recommendedName>
    <alternativeName>
        <fullName evidence="10">D-alanyl-D-alanine-adding enzyme</fullName>
    </alternativeName>
</protein>
<proteinExistence type="inferred from homology"/>